<feature type="region of interest" description="Disordered" evidence="1">
    <location>
        <begin position="21"/>
        <end position="229"/>
    </location>
</feature>
<dbReference type="OrthoDB" id="2576541at2759"/>
<feature type="signal peptide" evidence="3">
    <location>
        <begin position="1"/>
        <end position="20"/>
    </location>
</feature>
<sequence length="475" mass="48782">MPLQALFILALAACQVGAAAHYPRQDKGSTTTPTTGGTTDPSKTGSDTSTGGTKDGSTTTDPTTGGNTTTDPTKGGNTTTDPTKGGSTTTDPTKGGNTTTDPTTGGNTTTDPTKSGNTTTDPTKGGNTTTDPTKGGQTTTDPTKGGNTTDPVKGGNNSTTTDTTKNGDTTKDSTQKVSDNGTNTTPASSDGQSSTFIETKTENGQTLTVTRTESIGASNSPSSDAANSNNANVKKSGGISSGAIIGISVAAGLAFFGMIGFLIWRYSKRRNQFSSFLGNDDIKWPDFDSHGGNVETSHPLPVRETGRSGFETSPTPGSNGLMDTENYSSAELSSHGGSQDPYAVPPLPHLNPNQPYLDDPTAASGYYDSKHGPVSEAQLIEHGSEWQGGVPPDMTQLPPGLGYTAERMSPDQVPVYRTEQMVGRTSPGPYVAYGGGEHMGRAASPGPLVAYGEGRVSPESSAAHVGQEQVSHVQR</sequence>
<evidence type="ECO:0000313" key="5">
    <source>
        <dbReference type="Proteomes" id="UP000521943"/>
    </source>
</evidence>
<evidence type="ECO:0000256" key="2">
    <source>
        <dbReference type="SAM" id="Phobius"/>
    </source>
</evidence>
<accession>A0A8H6I8D9</accession>
<feature type="compositionally biased region" description="Low complexity" evidence="1">
    <location>
        <begin position="28"/>
        <end position="167"/>
    </location>
</feature>
<keyword evidence="2" id="KW-0812">Transmembrane</keyword>
<dbReference type="Proteomes" id="UP000521943">
    <property type="component" value="Unassembled WGS sequence"/>
</dbReference>
<keyword evidence="3" id="KW-0732">Signal</keyword>
<keyword evidence="2" id="KW-0472">Membrane</keyword>
<gene>
    <name evidence="4" type="ORF">DFP72DRAFT_1063772</name>
</gene>
<comment type="caution">
    <text evidence="4">The sequence shown here is derived from an EMBL/GenBank/DDBJ whole genome shotgun (WGS) entry which is preliminary data.</text>
</comment>
<keyword evidence="2" id="KW-1133">Transmembrane helix</keyword>
<feature type="compositionally biased region" description="Low complexity" evidence="1">
    <location>
        <begin position="217"/>
        <end position="229"/>
    </location>
</feature>
<keyword evidence="5" id="KW-1185">Reference proteome</keyword>
<evidence type="ECO:0000256" key="3">
    <source>
        <dbReference type="SAM" id="SignalP"/>
    </source>
</evidence>
<feature type="region of interest" description="Disordered" evidence="1">
    <location>
        <begin position="290"/>
        <end position="370"/>
    </location>
</feature>
<reference evidence="4 5" key="1">
    <citation type="submission" date="2020-07" db="EMBL/GenBank/DDBJ databases">
        <title>Comparative genomics of pyrophilous fungi reveals a link between fire events and developmental genes.</title>
        <authorList>
            <consortium name="DOE Joint Genome Institute"/>
            <person name="Steindorff A.S."/>
            <person name="Carver A."/>
            <person name="Calhoun S."/>
            <person name="Stillman K."/>
            <person name="Liu H."/>
            <person name="Lipzen A."/>
            <person name="Pangilinan J."/>
            <person name="Labutti K."/>
            <person name="Bruns T.D."/>
            <person name="Grigoriev I.V."/>
        </authorList>
    </citation>
    <scope>NUCLEOTIDE SEQUENCE [LARGE SCALE GENOMIC DNA]</scope>
    <source>
        <strain evidence="4 5">CBS 144469</strain>
    </source>
</reference>
<dbReference type="AlphaFoldDB" id="A0A8H6I8D9"/>
<name>A0A8H6I8D9_9AGAR</name>
<feature type="region of interest" description="Disordered" evidence="1">
    <location>
        <begin position="442"/>
        <end position="475"/>
    </location>
</feature>
<organism evidence="4 5">
    <name type="scientific">Ephemerocybe angulata</name>
    <dbReference type="NCBI Taxonomy" id="980116"/>
    <lineage>
        <taxon>Eukaryota</taxon>
        <taxon>Fungi</taxon>
        <taxon>Dikarya</taxon>
        <taxon>Basidiomycota</taxon>
        <taxon>Agaricomycotina</taxon>
        <taxon>Agaricomycetes</taxon>
        <taxon>Agaricomycetidae</taxon>
        <taxon>Agaricales</taxon>
        <taxon>Agaricineae</taxon>
        <taxon>Psathyrellaceae</taxon>
        <taxon>Ephemerocybe</taxon>
    </lineage>
</organism>
<proteinExistence type="predicted"/>
<dbReference type="EMBL" id="JACGCI010000015">
    <property type="protein sequence ID" value="KAF6759398.1"/>
    <property type="molecule type" value="Genomic_DNA"/>
</dbReference>
<feature type="compositionally biased region" description="Polar residues" evidence="1">
    <location>
        <begin position="175"/>
        <end position="216"/>
    </location>
</feature>
<feature type="chain" id="PRO_5034937997" evidence="3">
    <location>
        <begin position="21"/>
        <end position="475"/>
    </location>
</feature>
<protein>
    <submittedName>
        <fullName evidence="4">Uncharacterized protein</fullName>
    </submittedName>
</protein>
<evidence type="ECO:0000313" key="4">
    <source>
        <dbReference type="EMBL" id="KAF6759398.1"/>
    </source>
</evidence>
<evidence type="ECO:0000256" key="1">
    <source>
        <dbReference type="SAM" id="MobiDB-lite"/>
    </source>
</evidence>
<feature type="transmembrane region" description="Helical" evidence="2">
    <location>
        <begin position="243"/>
        <end position="264"/>
    </location>
</feature>
<feature type="compositionally biased region" description="Polar residues" evidence="1">
    <location>
        <begin position="325"/>
        <end position="337"/>
    </location>
</feature>